<dbReference type="Gene3D" id="1.10.287.130">
    <property type="match status" value="1"/>
</dbReference>
<dbReference type="PANTHER" id="PTHR45453:SF3">
    <property type="entry name" value="HISTIDINE KINASE"/>
    <property type="match status" value="1"/>
</dbReference>
<evidence type="ECO:0000256" key="13">
    <source>
        <dbReference type="SAM" id="Phobius"/>
    </source>
</evidence>
<evidence type="ECO:0000313" key="16">
    <source>
        <dbReference type="EMBL" id="QDX95678.1"/>
    </source>
</evidence>
<evidence type="ECO:0000256" key="4">
    <source>
        <dbReference type="ARBA" id="ARBA00022475"/>
    </source>
</evidence>
<evidence type="ECO:0000256" key="12">
    <source>
        <dbReference type="SAM" id="Coils"/>
    </source>
</evidence>
<feature type="domain" description="Histidine kinase" evidence="14">
    <location>
        <begin position="290"/>
        <end position="503"/>
    </location>
</feature>
<evidence type="ECO:0000313" key="17">
    <source>
        <dbReference type="Proteomes" id="UP000319432"/>
    </source>
</evidence>
<evidence type="ECO:0000259" key="14">
    <source>
        <dbReference type="PROSITE" id="PS50109"/>
    </source>
</evidence>
<evidence type="ECO:0000256" key="6">
    <source>
        <dbReference type="ARBA" id="ARBA00022679"/>
    </source>
</evidence>
<dbReference type="Gene3D" id="3.30.565.10">
    <property type="entry name" value="Histidine kinase-like ATPase, C-terminal domain"/>
    <property type="match status" value="1"/>
</dbReference>
<dbReference type="OrthoDB" id="9813151at2"/>
<keyword evidence="10" id="KW-0902">Two-component regulatory system</keyword>
<reference evidence="16 17" key="1">
    <citation type="submission" date="2018-11" db="EMBL/GenBank/DDBJ databases">
        <title>Phylogenetic determinants of toxin gene distribution in genomes of Brevibacillus laterosporus.</title>
        <authorList>
            <person name="Glare T.R."/>
            <person name="Durrant A."/>
            <person name="Berry C."/>
            <person name="Palma L."/>
            <person name="Ormskirk M."/>
            <person name="Cox M.O."/>
        </authorList>
    </citation>
    <scope>NUCLEOTIDE SEQUENCE [LARGE SCALE GENOMIC DNA]</scope>
    <source>
        <strain evidence="16 17">1821L</strain>
    </source>
</reference>
<feature type="domain" description="HAMP" evidence="15">
    <location>
        <begin position="209"/>
        <end position="261"/>
    </location>
</feature>
<dbReference type="Gene3D" id="6.10.340.10">
    <property type="match status" value="1"/>
</dbReference>
<dbReference type="Proteomes" id="UP000319432">
    <property type="component" value="Chromosome"/>
</dbReference>
<evidence type="ECO:0000256" key="10">
    <source>
        <dbReference type="ARBA" id="ARBA00023012"/>
    </source>
</evidence>
<feature type="transmembrane region" description="Helical" evidence="13">
    <location>
        <begin position="6"/>
        <end position="33"/>
    </location>
</feature>
<dbReference type="CDD" id="cd06225">
    <property type="entry name" value="HAMP"/>
    <property type="match status" value="1"/>
</dbReference>
<organism evidence="16 17">
    <name type="scientific">Brevibacillus laterosporus</name>
    <name type="common">Bacillus laterosporus</name>
    <dbReference type="NCBI Taxonomy" id="1465"/>
    <lineage>
        <taxon>Bacteria</taxon>
        <taxon>Bacillati</taxon>
        <taxon>Bacillota</taxon>
        <taxon>Bacilli</taxon>
        <taxon>Bacillales</taxon>
        <taxon>Paenibacillaceae</taxon>
        <taxon>Brevibacillus</taxon>
    </lineage>
</organism>
<gene>
    <name evidence="16" type="ORF">EEL30_05555</name>
</gene>
<dbReference type="SMART" id="SM00304">
    <property type="entry name" value="HAMP"/>
    <property type="match status" value="1"/>
</dbReference>
<keyword evidence="4" id="KW-1003">Cell membrane</keyword>
<dbReference type="PANTHER" id="PTHR45453">
    <property type="entry name" value="PHOSPHATE REGULON SENSOR PROTEIN PHOR"/>
    <property type="match status" value="1"/>
</dbReference>
<feature type="transmembrane region" description="Helical" evidence="13">
    <location>
        <begin position="184"/>
        <end position="207"/>
    </location>
</feature>
<dbReference type="InterPro" id="IPR036890">
    <property type="entry name" value="HATPase_C_sf"/>
</dbReference>
<evidence type="ECO:0000256" key="11">
    <source>
        <dbReference type="ARBA" id="ARBA00023136"/>
    </source>
</evidence>
<dbReference type="PROSITE" id="PS50885">
    <property type="entry name" value="HAMP"/>
    <property type="match status" value="1"/>
</dbReference>
<protein>
    <recommendedName>
        <fullName evidence="3">histidine kinase</fullName>
        <ecNumber evidence="3">2.7.13.3</ecNumber>
    </recommendedName>
</protein>
<keyword evidence="8" id="KW-0418">Kinase</keyword>
<dbReference type="InterPro" id="IPR003661">
    <property type="entry name" value="HisK_dim/P_dom"/>
</dbReference>
<keyword evidence="13" id="KW-1133">Transmembrane helix</keyword>
<keyword evidence="11 13" id="KW-0472">Membrane</keyword>
<dbReference type="InterPro" id="IPR004358">
    <property type="entry name" value="Sig_transdc_His_kin-like_C"/>
</dbReference>
<dbReference type="PRINTS" id="PR00344">
    <property type="entry name" value="BCTRLSENSOR"/>
</dbReference>
<dbReference type="AlphaFoldDB" id="A0A518VFB1"/>
<dbReference type="CDD" id="cd00082">
    <property type="entry name" value="HisKA"/>
    <property type="match status" value="1"/>
</dbReference>
<dbReference type="SUPFAM" id="SSF47384">
    <property type="entry name" value="Homodimeric domain of signal transducing histidine kinase"/>
    <property type="match status" value="1"/>
</dbReference>
<keyword evidence="6" id="KW-0808">Transferase</keyword>
<dbReference type="EMBL" id="CP033464">
    <property type="protein sequence ID" value="QDX95678.1"/>
    <property type="molecule type" value="Genomic_DNA"/>
</dbReference>
<keyword evidence="12" id="KW-0175">Coiled coil</keyword>
<dbReference type="GO" id="GO:0005886">
    <property type="term" value="C:plasma membrane"/>
    <property type="evidence" value="ECO:0007669"/>
    <property type="project" value="UniProtKB-SubCell"/>
</dbReference>
<keyword evidence="5" id="KW-0597">Phosphoprotein</keyword>
<dbReference type="Pfam" id="PF00672">
    <property type="entry name" value="HAMP"/>
    <property type="match status" value="1"/>
</dbReference>
<evidence type="ECO:0000256" key="2">
    <source>
        <dbReference type="ARBA" id="ARBA00004651"/>
    </source>
</evidence>
<dbReference type="SUPFAM" id="SSF55874">
    <property type="entry name" value="ATPase domain of HSP90 chaperone/DNA topoisomerase II/histidine kinase"/>
    <property type="match status" value="1"/>
</dbReference>
<keyword evidence="7" id="KW-0547">Nucleotide-binding</keyword>
<accession>A0A518VFB1</accession>
<comment type="catalytic activity">
    <reaction evidence="1">
        <text>ATP + protein L-histidine = ADP + protein N-phospho-L-histidine.</text>
        <dbReference type="EC" id="2.7.13.3"/>
    </reaction>
</comment>
<keyword evidence="13" id="KW-0812">Transmembrane</keyword>
<dbReference type="GO" id="GO:0005524">
    <property type="term" value="F:ATP binding"/>
    <property type="evidence" value="ECO:0007669"/>
    <property type="project" value="UniProtKB-KW"/>
</dbReference>
<evidence type="ECO:0000256" key="5">
    <source>
        <dbReference type="ARBA" id="ARBA00022553"/>
    </source>
</evidence>
<dbReference type="GO" id="GO:0016036">
    <property type="term" value="P:cellular response to phosphate starvation"/>
    <property type="evidence" value="ECO:0007669"/>
    <property type="project" value="TreeGrafter"/>
</dbReference>
<keyword evidence="9" id="KW-0067">ATP-binding</keyword>
<comment type="subcellular location">
    <subcellularLocation>
        <location evidence="2">Cell membrane</location>
        <topology evidence="2">Multi-pass membrane protein</topology>
    </subcellularLocation>
</comment>
<evidence type="ECO:0000256" key="1">
    <source>
        <dbReference type="ARBA" id="ARBA00000085"/>
    </source>
</evidence>
<dbReference type="InterPro" id="IPR005467">
    <property type="entry name" value="His_kinase_dom"/>
</dbReference>
<dbReference type="GO" id="GO:0004721">
    <property type="term" value="F:phosphoprotein phosphatase activity"/>
    <property type="evidence" value="ECO:0007669"/>
    <property type="project" value="TreeGrafter"/>
</dbReference>
<feature type="coiled-coil region" evidence="12">
    <location>
        <begin position="242"/>
        <end position="283"/>
    </location>
</feature>
<evidence type="ECO:0000256" key="9">
    <source>
        <dbReference type="ARBA" id="ARBA00022840"/>
    </source>
</evidence>
<dbReference type="SUPFAM" id="SSF158472">
    <property type="entry name" value="HAMP domain-like"/>
    <property type="match status" value="1"/>
</dbReference>
<dbReference type="PROSITE" id="PS50109">
    <property type="entry name" value="HIS_KIN"/>
    <property type="match status" value="1"/>
</dbReference>
<dbReference type="SMART" id="SM00387">
    <property type="entry name" value="HATPase_c"/>
    <property type="match status" value="1"/>
</dbReference>
<dbReference type="GO" id="GO:0000155">
    <property type="term" value="F:phosphorelay sensor kinase activity"/>
    <property type="evidence" value="ECO:0007669"/>
    <property type="project" value="InterPro"/>
</dbReference>
<evidence type="ECO:0000256" key="8">
    <source>
        <dbReference type="ARBA" id="ARBA00022777"/>
    </source>
</evidence>
<evidence type="ECO:0000256" key="7">
    <source>
        <dbReference type="ARBA" id="ARBA00022741"/>
    </source>
</evidence>
<dbReference type="Pfam" id="PF02518">
    <property type="entry name" value="HATPase_c"/>
    <property type="match status" value="1"/>
</dbReference>
<proteinExistence type="predicted"/>
<dbReference type="SMART" id="SM00388">
    <property type="entry name" value="HisKA"/>
    <property type="match status" value="1"/>
</dbReference>
<dbReference type="InterPro" id="IPR003660">
    <property type="entry name" value="HAMP_dom"/>
</dbReference>
<dbReference type="EC" id="2.7.13.3" evidence="3"/>
<sequence length="503" mass="57132">MNRKSISFKIFLVTLILLLVSASTIYLTLYFYLPIFYEKYKTNSLEVESNRLVEKAKNLYLDDATILFDKFEQNFNAYPSLTDNTGKIVFPLINYRILSKAQRLDENLDLDNEPEILTIEESTAQVGVALTAQVGVASTSQAGIITMNNLPKTYKISVPIVFKDETLTLNIHATLQPIDEASQVLLLLIPYIGVVIFIISISGAYIYSKIFSKPLITINHVAKKMANLDFTAKINLDSTDEIGQLSRSLNEMSANLQRTMQELQTANEALKSDMEKKQEAEAKRRELFATISHELKSPITAVKGQLEGMLHNIGVYKEREKYLKRSYQIMETMESLVRQILQISKLEQLGFTSKYERVNISTLVCTTINNLGFFATEKNIQVINEVQEELFINTDKQLLEKVIGNVIHNAIVYSNHFEQVHIHLKDNGNGTLKFEVLNTGAYIQEEHIKQIFEPFYRVEKSRNRNTGGSGLGLYIVKTVCEALSIDYSMRNTKEGVLFSAQIN</sequence>
<evidence type="ECO:0000259" key="15">
    <source>
        <dbReference type="PROSITE" id="PS50885"/>
    </source>
</evidence>
<dbReference type="InterPro" id="IPR003594">
    <property type="entry name" value="HATPase_dom"/>
</dbReference>
<dbReference type="InterPro" id="IPR036097">
    <property type="entry name" value="HisK_dim/P_sf"/>
</dbReference>
<dbReference type="Pfam" id="PF00512">
    <property type="entry name" value="HisKA"/>
    <property type="match status" value="1"/>
</dbReference>
<dbReference type="CDD" id="cd00075">
    <property type="entry name" value="HATPase"/>
    <property type="match status" value="1"/>
</dbReference>
<name>A0A518VFB1_BRELA</name>
<dbReference type="InterPro" id="IPR050351">
    <property type="entry name" value="BphY/WalK/GraS-like"/>
</dbReference>
<keyword evidence="17" id="KW-1185">Reference proteome</keyword>
<evidence type="ECO:0000256" key="3">
    <source>
        <dbReference type="ARBA" id="ARBA00012438"/>
    </source>
</evidence>